<feature type="binding site" evidence="7">
    <location>
        <position position="239"/>
    </location>
    <ligand>
        <name>ATP</name>
        <dbReference type="ChEBI" id="CHEBI:30616"/>
    </ligand>
</feature>
<evidence type="ECO:0000256" key="2">
    <source>
        <dbReference type="ARBA" id="ARBA00022723"/>
    </source>
</evidence>
<dbReference type="InterPro" id="IPR014729">
    <property type="entry name" value="Rossmann-like_a/b/a_fold"/>
</dbReference>
<dbReference type="SUPFAM" id="SSF52374">
    <property type="entry name" value="Nucleotidylyl transferase"/>
    <property type="match status" value="1"/>
</dbReference>
<feature type="binding site" evidence="7">
    <location>
        <position position="198"/>
    </location>
    <ligand>
        <name>L-glutamate</name>
        <dbReference type="ChEBI" id="CHEBI:29985"/>
    </ligand>
</feature>
<dbReference type="EC" id="6.1.1.-" evidence="7"/>
<feature type="short sequence motif" description="'HIGH' region" evidence="7">
    <location>
        <begin position="19"/>
        <end position="29"/>
    </location>
</feature>
<feature type="binding site" evidence="7">
    <location>
        <begin position="16"/>
        <end position="20"/>
    </location>
    <ligand>
        <name>L-glutamate</name>
        <dbReference type="ChEBI" id="CHEBI:29985"/>
    </ligand>
</feature>
<dbReference type="GO" id="GO:0006424">
    <property type="term" value="P:glutamyl-tRNA aminoacylation"/>
    <property type="evidence" value="ECO:0007669"/>
    <property type="project" value="InterPro"/>
</dbReference>
<feature type="binding site" evidence="7">
    <location>
        <position position="121"/>
    </location>
    <ligand>
        <name>Zn(2+)</name>
        <dbReference type="ChEBI" id="CHEBI:29105"/>
    </ligand>
</feature>
<dbReference type="GO" id="GO:0006400">
    <property type="term" value="P:tRNA modification"/>
    <property type="evidence" value="ECO:0007669"/>
    <property type="project" value="InterPro"/>
</dbReference>
<dbReference type="InterPro" id="IPR000924">
    <property type="entry name" value="Glu/Gln-tRNA-synth"/>
</dbReference>
<evidence type="ECO:0000256" key="4">
    <source>
        <dbReference type="ARBA" id="ARBA00022833"/>
    </source>
</evidence>
<dbReference type="Proteomes" id="UP000194457">
    <property type="component" value="Chromosome"/>
</dbReference>
<organism evidence="8 9">
    <name type="scientific">Kushneria marisflavi</name>
    <dbReference type="NCBI Taxonomy" id="157779"/>
    <lineage>
        <taxon>Bacteria</taxon>
        <taxon>Pseudomonadati</taxon>
        <taxon>Pseudomonadota</taxon>
        <taxon>Gammaproteobacteria</taxon>
        <taxon>Oceanospirillales</taxon>
        <taxon>Halomonadaceae</taxon>
        <taxon>Kushneria</taxon>
    </lineage>
</organism>
<dbReference type="PANTHER" id="PTHR43311">
    <property type="entry name" value="GLUTAMATE--TRNA LIGASE"/>
    <property type="match status" value="1"/>
</dbReference>
<feature type="binding site" evidence="7">
    <location>
        <position position="52"/>
    </location>
    <ligand>
        <name>L-glutamate</name>
        <dbReference type="ChEBI" id="CHEBI:29985"/>
    </ligand>
</feature>
<feature type="binding site" evidence="7">
    <location>
        <position position="125"/>
    </location>
    <ligand>
        <name>Zn(2+)</name>
        <dbReference type="ChEBI" id="CHEBI:29105"/>
    </ligand>
</feature>
<keyword evidence="2 7" id="KW-0479">Metal-binding</keyword>
<dbReference type="NCBIfam" id="NF004314">
    <property type="entry name" value="PRK05710.1-3"/>
    <property type="match status" value="1"/>
</dbReference>
<dbReference type="GO" id="GO:0005524">
    <property type="term" value="F:ATP binding"/>
    <property type="evidence" value="ECO:0007669"/>
    <property type="project" value="UniProtKB-KW"/>
</dbReference>
<evidence type="ECO:0000256" key="3">
    <source>
        <dbReference type="ARBA" id="ARBA00022741"/>
    </source>
</evidence>
<evidence type="ECO:0000256" key="6">
    <source>
        <dbReference type="ARBA" id="ARBA00023146"/>
    </source>
</evidence>
<proteinExistence type="inferred from homology"/>
<sequence>MPGTRHAEHGPAVVGRFAPTPSGPLHFGSLLAALASWLDVRARNGRWLLRIEDIDPPRCPPGASDTILRQLDAFGLYHDGAIEYQRHRDSDYQMALDTLVARGTAYPCSCSRKEWQRFRVYPGWCRQGPLHPERECAWRLRTDLGEPEVCWQDRRLGHQRWSLPELGDVVLKRRDGLWAYQLAVVVDDARQGVTEIVRGADLLDNTPWQIRLQQVLGYPTPEYLHLPLVVAANGQKLSKQNLAPALPLQPDAVRLLLHEALTLLGQSPPAALRQAHVNDQLKAALEDWQPHNLSIRDVQRTTSN</sequence>
<dbReference type="GO" id="GO:0004818">
    <property type="term" value="F:glutamate-tRNA ligase activity"/>
    <property type="evidence" value="ECO:0007669"/>
    <property type="project" value="TreeGrafter"/>
</dbReference>
<name>A0A240UQ06_9GAMM</name>
<dbReference type="Pfam" id="PF00749">
    <property type="entry name" value="tRNA-synt_1c"/>
    <property type="match status" value="2"/>
</dbReference>
<keyword evidence="5 7" id="KW-0067">ATP-binding</keyword>
<accession>A0A240UQ06</accession>
<dbReference type="KEGG" id="kma:B9H00_11295"/>
<evidence type="ECO:0000256" key="5">
    <source>
        <dbReference type="ARBA" id="ARBA00022840"/>
    </source>
</evidence>
<dbReference type="InterPro" id="IPR020058">
    <property type="entry name" value="Glu/Gln-tRNA-synth_Ib_cat-dom"/>
</dbReference>
<evidence type="ECO:0000256" key="1">
    <source>
        <dbReference type="ARBA" id="ARBA00022598"/>
    </source>
</evidence>
<dbReference type="EMBL" id="CP021358">
    <property type="protein sequence ID" value="ART63568.1"/>
    <property type="molecule type" value="Genomic_DNA"/>
</dbReference>
<dbReference type="HAMAP" id="MF_01428">
    <property type="entry name" value="Glu_Q_tRNA_synth"/>
    <property type="match status" value="1"/>
</dbReference>
<dbReference type="AlphaFoldDB" id="A0A240UQ06"/>
<reference evidence="8 9" key="1">
    <citation type="submission" date="2017-05" db="EMBL/GenBank/DDBJ databases">
        <authorList>
            <person name="Song R."/>
            <person name="Chenine A.L."/>
            <person name="Ruprecht R.M."/>
        </authorList>
    </citation>
    <scope>NUCLEOTIDE SEQUENCE [LARGE SCALE GENOMIC DNA]</scope>
    <source>
        <strain evidence="8">SW32</strain>
    </source>
</reference>
<keyword evidence="9" id="KW-1185">Reference proteome</keyword>
<gene>
    <name evidence="7" type="primary">gluQ</name>
    <name evidence="8" type="ORF">B9H00_11295</name>
</gene>
<keyword evidence="3 7" id="KW-0547">Nucleotide-binding</keyword>
<feature type="binding site" evidence="7">
    <location>
        <position position="108"/>
    </location>
    <ligand>
        <name>Zn(2+)</name>
        <dbReference type="ChEBI" id="CHEBI:29105"/>
    </ligand>
</feature>
<evidence type="ECO:0000313" key="9">
    <source>
        <dbReference type="Proteomes" id="UP000194457"/>
    </source>
</evidence>
<evidence type="ECO:0000313" key="8">
    <source>
        <dbReference type="EMBL" id="ART63568.1"/>
    </source>
</evidence>
<dbReference type="Gene3D" id="3.40.50.620">
    <property type="entry name" value="HUPs"/>
    <property type="match status" value="1"/>
</dbReference>
<dbReference type="GO" id="GO:0008270">
    <property type="term" value="F:zinc ion binding"/>
    <property type="evidence" value="ECO:0007669"/>
    <property type="project" value="UniProtKB-UniRule"/>
</dbReference>
<dbReference type="InterPro" id="IPR049940">
    <property type="entry name" value="GluQ/Sye"/>
</dbReference>
<dbReference type="NCBIfam" id="TIGR03838">
    <property type="entry name" value="queuosine_YadB"/>
    <property type="match status" value="1"/>
</dbReference>
<comment type="function">
    <text evidence="7">Catalyzes the tRNA-independent activation of glutamate in presence of ATP and the subsequent transfer of glutamate onto a tRNA(Asp). Glutamate is transferred on the 2-amino-5-(4,5-dihydroxy-2-cyclopenten-1-yl) moiety of the queuosine in the wobble position of the QUC anticodon.</text>
</comment>
<dbReference type="InterPro" id="IPR022380">
    <property type="entry name" value="Glu-Q_tRNA(Asp)_Synthase"/>
</dbReference>
<dbReference type="GO" id="GO:0005829">
    <property type="term" value="C:cytosol"/>
    <property type="evidence" value="ECO:0007669"/>
    <property type="project" value="TreeGrafter"/>
</dbReference>
<keyword evidence="1 7" id="KW-0436">Ligase</keyword>
<keyword evidence="4 7" id="KW-0862">Zinc</keyword>
<evidence type="ECO:0000256" key="7">
    <source>
        <dbReference type="HAMAP-Rule" id="MF_01428"/>
    </source>
</evidence>
<feature type="binding site" evidence="7">
    <location>
        <position position="110"/>
    </location>
    <ligand>
        <name>Zn(2+)</name>
        <dbReference type="ChEBI" id="CHEBI:29105"/>
    </ligand>
</feature>
<comment type="similarity">
    <text evidence="7">Belongs to the class-I aminoacyl-tRNA synthetase family. GluQ subfamily.</text>
</comment>
<dbReference type="OrthoDB" id="9807503at2"/>
<dbReference type="RefSeq" id="WP_086900748.1">
    <property type="nucleotide sequence ID" value="NZ_CP021358.1"/>
</dbReference>
<protein>
    <recommendedName>
        <fullName evidence="7">Glutamyl-Q tRNA(Asp) synthetase</fullName>
        <shortName evidence="7">Glu-Q-RSs</shortName>
        <ecNumber evidence="7">6.1.1.-</ecNumber>
    </recommendedName>
</protein>
<keyword evidence="6 7" id="KW-0030">Aminoacyl-tRNA synthetase</keyword>
<comment type="cofactor">
    <cofactor evidence="7">
        <name>Zn(2+)</name>
        <dbReference type="ChEBI" id="CHEBI:29105"/>
    </cofactor>
    <text evidence="7">Binds 1 zinc ion per subunit.</text>
</comment>
<feature type="short sequence motif" description="'KMSKS' region" evidence="7">
    <location>
        <begin position="236"/>
        <end position="240"/>
    </location>
</feature>
<dbReference type="PRINTS" id="PR00987">
    <property type="entry name" value="TRNASYNTHGLU"/>
</dbReference>
<feature type="binding site" evidence="7">
    <location>
        <position position="180"/>
    </location>
    <ligand>
        <name>L-glutamate</name>
        <dbReference type="ChEBI" id="CHEBI:29985"/>
    </ligand>
</feature>
<dbReference type="PANTHER" id="PTHR43311:SF1">
    <property type="entry name" value="GLUTAMYL-Q TRNA(ASP) SYNTHETASE"/>
    <property type="match status" value="1"/>
</dbReference>